<dbReference type="HOGENOM" id="CLU_030006_3_0_11"/>
<dbReference type="STRING" id="1200352.A606_00860"/>
<feature type="domain" description="GP-PDE" evidence="1">
    <location>
        <begin position="1"/>
        <end position="251"/>
    </location>
</feature>
<evidence type="ECO:0000313" key="3">
    <source>
        <dbReference type="Proteomes" id="UP000014809"/>
    </source>
</evidence>
<organism evidence="2 3">
    <name type="scientific">Corynebacterium terpenotabidum Y-11</name>
    <dbReference type="NCBI Taxonomy" id="1200352"/>
    <lineage>
        <taxon>Bacteria</taxon>
        <taxon>Bacillati</taxon>
        <taxon>Actinomycetota</taxon>
        <taxon>Actinomycetes</taxon>
        <taxon>Mycobacteriales</taxon>
        <taxon>Corynebacteriaceae</taxon>
        <taxon>Corynebacterium</taxon>
    </lineage>
</organism>
<gene>
    <name evidence="2" type="ORF">A606_00860</name>
</gene>
<sequence>MKIIAHRGASGHHPEMTQDAYETAFALGADGVECDIQLTADGVAVCLHDPTVDRTSDGTGAVNTRTLAELRDLNFGTPERPQRILTLAELLEIVQDAQHPSHDPGYRPELFIETKRLSTRGERRGQLEAALQRDLSAAGLAEGRHSGLVHLISFDPGSLARFRRINPGLHRIFLRRGYRGWQLLRHLEPVGVAHSPGFALDRSRTAPPASSVAAADTYLYTLNREADVRWAHRHGIGWIATDYPDLARSWTQGTTRFAR</sequence>
<dbReference type="eggNOG" id="COG0584">
    <property type="taxonomic scope" value="Bacteria"/>
</dbReference>
<dbReference type="InterPro" id="IPR030395">
    <property type="entry name" value="GP_PDE_dom"/>
</dbReference>
<keyword evidence="3" id="KW-1185">Reference proteome</keyword>
<dbReference type="KEGG" id="cter:A606_00860"/>
<dbReference type="EMBL" id="CP003696">
    <property type="protein sequence ID" value="AGP29827.1"/>
    <property type="molecule type" value="Genomic_DNA"/>
</dbReference>
<dbReference type="PANTHER" id="PTHR46211">
    <property type="entry name" value="GLYCEROPHOSPHORYL DIESTER PHOSPHODIESTERASE"/>
    <property type="match status" value="1"/>
</dbReference>
<dbReference type="AlphaFoldDB" id="S4X9N7"/>
<reference evidence="2 3" key="1">
    <citation type="submission" date="2012-06" db="EMBL/GenBank/DDBJ databases">
        <title>Complete genome sequence of Corynebacterium terpenotabidum Y-11 (=DSM 44721).</title>
        <authorList>
            <person name="Ruckert C."/>
            <person name="Albersmeier A."/>
            <person name="Al-Dilaimi A."/>
            <person name="Szczepanowski R."/>
            <person name="Kalinowski J."/>
        </authorList>
    </citation>
    <scope>NUCLEOTIDE SEQUENCE [LARGE SCALE GENOMIC DNA]</scope>
    <source>
        <strain evidence="2 3">Y-11</strain>
    </source>
</reference>
<dbReference type="PANTHER" id="PTHR46211:SF13">
    <property type="entry name" value="GLYCEROPHOSPHODIESTER PHOSPHODIESTERASE 1-RELATED"/>
    <property type="match status" value="1"/>
</dbReference>
<dbReference type="PATRIC" id="fig|1200352.3.peg.170"/>
<dbReference type="OrthoDB" id="9758957at2"/>
<protein>
    <submittedName>
        <fullName evidence="2">Glycerophosphodiester phosphodiesterase</fullName>
    </submittedName>
</protein>
<dbReference type="InterPro" id="IPR017946">
    <property type="entry name" value="PLC-like_Pdiesterase_TIM-brl"/>
</dbReference>
<dbReference type="Proteomes" id="UP000014809">
    <property type="component" value="Chromosome"/>
</dbReference>
<dbReference type="GO" id="GO:0006629">
    <property type="term" value="P:lipid metabolic process"/>
    <property type="evidence" value="ECO:0007669"/>
    <property type="project" value="InterPro"/>
</dbReference>
<dbReference type="RefSeq" id="WP_020440192.1">
    <property type="nucleotide sequence ID" value="NC_021663.1"/>
</dbReference>
<dbReference type="SUPFAM" id="SSF51695">
    <property type="entry name" value="PLC-like phosphodiesterases"/>
    <property type="match status" value="1"/>
</dbReference>
<dbReference type="GO" id="GO:0008081">
    <property type="term" value="F:phosphoric diester hydrolase activity"/>
    <property type="evidence" value="ECO:0007669"/>
    <property type="project" value="InterPro"/>
</dbReference>
<dbReference type="PROSITE" id="PS51704">
    <property type="entry name" value="GP_PDE"/>
    <property type="match status" value="1"/>
</dbReference>
<dbReference type="Gene3D" id="3.20.20.190">
    <property type="entry name" value="Phosphatidylinositol (PI) phosphodiesterase"/>
    <property type="match status" value="1"/>
</dbReference>
<proteinExistence type="predicted"/>
<name>S4X9N7_9CORY</name>
<accession>S4X9N7</accession>
<evidence type="ECO:0000313" key="2">
    <source>
        <dbReference type="EMBL" id="AGP29827.1"/>
    </source>
</evidence>
<dbReference type="Pfam" id="PF03009">
    <property type="entry name" value="GDPD"/>
    <property type="match status" value="1"/>
</dbReference>
<evidence type="ECO:0000259" key="1">
    <source>
        <dbReference type="PROSITE" id="PS51704"/>
    </source>
</evidence>